<organism evidence="8 9">
    <name type="scientific">Allacma fusca</name>
    <dbReference type="NCBI Taxonomy" id="39272"/>
    <lineage>
        <taxon>Eukaryota</taxon>
        <taxon>Metazoa</taxon>
        <taxon>Ecdysozoa</taxon>
        <taxon>Arthropoda</taxon>
        <taxon>Hexapoda</taxon>
        <taxon>Collembola</taxon>
        <taxon>Symphypleona</taxon>
        <taxon>Sminthuridae</taxon>
        <taxon>Allacma</taxon>
    </lineage>
</organism>
<comment type="caution">
    <text evidence="8">The sequence shown here is derived from an EMBL/GenBank/DDBJ whole genome shotgun (WGS) entry which is preliminary data.</text>
</comment>
<feature type="region of interest" description="Disordered" evidence="6">
    <location>
        <begin position="149"/>
        <end position="181"/>
    </location>
</feature>
<evidence type="ECO:0000259" key="7">
    <source>
        <dbReference type="PROSITE" id="PS50076"/>
    </source>
</evidence>
<protein>
    <recommendedName>
        <fullName evidence="7">J domain-containing protein</fullName>
    </recommendedName>
</protein>
<dbReference type="CDD" id="cd06257">
    <property type="entry name" value="DnaJ"/>
    <property type="match status" value="1"/>
</dbReference>
<dbReference type="PROSITE" id="PS50076">
    <property type="entry name" value="DNAJ_2"/>
    <property type="match status" value="1"/>
</dbReference>
<keyword evidence="5" id="KW-0539">Nucleus</keyword>
<evidence type="ECO:0000256" key="3">
    <source>
        <dbReference type="ARBA" id="ARBA00022490"/>
    </source>
</evidence>
<dbReference type="Pfam" id="PF00226">
    <property type="entry name" value="DnaJ"/>
    <property type="match status" value="1"/>
</dbReference>
<keyword evidence="3" id="KW-0963">Cytoplasm</keyword>
<dbReference type="AlphaFoldDB" id="A0A8J2M9N2"/>
<feature type="compositionally biased region" description="Polar residues" evidence="6">
    <location>
        <begin position="165"/>
        <end position="178"/>
    </location>
</feature>
<dbReference type="GO" id="GO:0005737">
    <property type="term" value="C:cytoplasm"/>
    <property type="evidence" value="ECO:0007669"/>
    <property type="project" value="UniProtKB-SubCell"/>
</dbReference>
<feature type="compositionally biased region" description="Basic and acidic residues" evidence="6">
    <location>
        <begin position="96"/>
        <end position="110"/>
    </location>
</feature>
<dbReference type="Proteomes" id="UP000708208">
    <property type="component" value="Unassembled WGS sequence"/>
</dbReference>
<dbReference type="PANTHER" id="PTHR44313">
    <property type="entry name" value="DNAJ HOMOLOG SUBFAMILY C MEMBER 17"/>
    <property type="match status" value="1"/>
</dbReference>
<name>A0A8J2M9N2_9HEXA</name>
<feature type="domain" description="J" evidence="7">
    <location>
        <begin position="10"/>
        <end position="75"/>
    </location>
</feature>
<reference evidence="8" key="1">
    <citation type="submission" date="2021-06" db="EMBL/GenBank/DDBJ databases">
        <authorList>
            <person name="Hodson N. C."/>
            <person name="Mongue J. A."/>
            <person name="Jaron S. K."/>
        </authorList>
    </citation>
    <scope>NUCLEOTIDE SEQUENCE</scope>
</reference>
<accession>A0A8J2M9N2</accession>
<evidence type="ECO:0000256" key="4">
    <source>
        <dbReference type="ARBA" id="ARBA00023186"/>
    </source>
</evidence>
<proteinExistence type="predicted"/>
<feature type="region of interest" description="Disordered" evidence="6">
    <location>
        <begin position="96"/>
        <end position="123"/>
    </location>
</feature>
<dbReference type="PANTHER" id="PTHR44313:SF1">
    <property type="entry name" value="DNAJ HOMOLOG SUBFAMILY C MEMBER 17"/>
    <property type="match status" value="1"/>
</dbReference>
<dbReference type="OrthoDB" id="259708at2759"/>
<evidence type="ECO:0000313" key="8">
    <source>
        <dbReference type="EMBL" id="CAG7834545.1"/>
    </source>
</evidence>
<sequence>MSKRKITDNNLYDLLEIPSTATEQEIKKAYRKTALKCHPDKNPDNPRAADQFLELSEALAILTDTKAREAYDRTLKAKQLAKERLDVLDAKRRKFKEDLDRREREAKESSSKTYTPGLSDEQKLQREIERLKKEGSRILKEEQEFIRQQLNTKTTFPAATAETKPLTTSSNKPSQDTQSFEDFEAFEAKILQQLAAAAADQKRKASVETSKEVENS</sequence>
<comment type="subcellular location">
    <subcellularLocation>
        <location evidence="2">Cytoplasm</location>
    </subcellularLocation>
    <subcellularLocation>
        <location evidence="1">Nucleus</location>
    </subcellularLocation>
</comment>
<dbReference type="InterPro" id="IPR001623">
    <property type="entry name" value="DnaJ_domain"/>
</dbReference>
<evidence type="ECO:0000313" key="9">
    <source>
        <dbReference type="Proteomes" id="UP000708208"/>
    </source>
</evidence>
<dbReference type="EMBL" id="CAJVCH010570277">
    <property type="protein sequence ID" value="CAG7834545.1"/>
    <property type="molecule type" value="Genomic_DNA"/>
</dbReference>
<evidence type="ECO:0000256" key="1">
    <source>
        <dbReference type="ARBA" id="ARBA00004123"/>
    </source>
</evidence>
<evidence type="ECO:0000256" key="5">
    <source>
        <dbReference type="ARBA" id="ARBA00023242"/>
    </source>
</evidence>
<dbReference type="InterPro" id="IPR052094">
    <property type="entry name" value="Pre-mRNA-splicing_ERAD"/>
</dbReference>
<gene>
    <name evidence="8" type="ORF">AFUS01_LOCUS44041</name>
</gene>
<dbReference type="SMART" id="SM00271">
    <property type="entry name" value="DnaJ"/>
    <property type="match status" value="1"/>
</dbReference>
<dbReference type="GO" id="GO:0000390">
    <property type="term" value="P:spliceosomal complex disassembly"/>
    <property type="evidence" value="ECO:0007669"/>
    <property type="project" value="TreeGrafter"/>
</dbReference>
<keyword evidence="9" id="KW-1185">Reference proteome</keyword>
<dbReference type="GO" id="GO:0005681">
    <property type="term" value="C:spliceosomal complex"/>
    <property type="evidence" value="ECO:0007669"/>
    <property type="project" value="TreeGrafter"/>
</dbReference>
<evidence type="ECO:0000256" key="6">
    <source>
        <dbReference type="SAM" id="MobiDB-lite"/>
    </source>
</evidence>
<evidence type="ECO:0000256" key="2">
    <source>
        <dbReference type="ARBA" id="ARBA00004496"/>
    </source>
</evidence>
<keyword evidence="4" id="KW-0143">Chaperone</keyword>